<dbReference type="GO" id="GO:0007017">
    <property type="term" value="P:microtubule-based process"/>
    <property type="evidence" value="ECO:0007669"/>
    <property type="project" value="InterPro"/>
</dbReference>
<accession>A0A1G2BM71</accession>
<dbReference type="InterPro" id="IPR000158">
    <property type="entry name" value="Cell_div_FtsZ"/>
</dbReference>
<dbReference type="InterPro" id="IPR008280">
    <property type="entry name" value="Tub_FtsZ_C"/>
</dbReference>
<dbReference type="InterPro" id="IPR045061">
    <property type="entry name" value="FtsZ/CetZ"/>
</dbReference>
<dbReference type="AlphaFoldDB" id="A0A1G2BM71"/>
<comment type="caution">
    <text evidence="4">Lacks conserved residue(s) required for the propagation of feature annotation.</text>
</comment>
<dbReference type="Gene3D" id="3.40.50.1440">
    <property type="entry name" value="Tubulin/FtsZ, GTPase domain"/>
    <property type="match status" value="1"/>
</dbReference>
<dbReference type="PANTHER" id="PTHR30314">
    <property type="entry name" value="CELL DIVISION PROTEIN FTSZ-RELATED"/>
    <property type="match status" value="1"/>
</dbReference>
<dbReference type="InterPro" id="IPR017975">
    <property type="entry name" value="Tubulin_CS"/>
</dbReference>
<dbReference type="Proteomes" id="UP000177817">
    <property type="component" value="Unassembled WGS sequence"/>
</dbReference>
<feature type="domain" description="Tubulin/FtsZ GTPase" evidence="7">
    <location>
        <begin position="18"/>
        <end position="210"/>
    </location>
</feature>
<dbReference type="InterPro" id="IPR018316">
    <property type="entry name" value="Tubulin/FtsZ_2-layer-sand-dom"/>
</dbReference>
<keyword evidence="4" id="KW-0717">Septation</keyword>
<dbReference type="SMART" id="SM00864">
    <property type="entry name" value="Tubulin"/>
    <property type="match status" value="1"/>
</dbReference>
<evidence type="ECO:0000256" key="3">
    <source>
        <dbReference type="ARBA" id="ARBA00023134"/>
    </source>
</evidence>
<dbReference type="FunFam" id="3.40.50.1440:FF:000001">
    <property type="entry name" value="Cell division protein FtsZ"/>
    <property type="match status" value="1"/>
</dbReference>
<dbReference type="SUPFAM" id="SSF55307">
    <property type="entry name" value="Tubulin C-terminal domain-like"/>
    <property type="match status" value="1"/>
</dbReference>
<protein>
    <recommendedName>
        <fullName evidence="4 5">Cell division protein FtsZ</fullName>
    </recommendedName>
</protein>
<feature type="binding site" evidence="4">
    <location>
        <begin position="113"/>
        <end position="115"/>
    </location>
    <ligand>
        <name>GTP</name>
        <dbReference type="ChEBI" id="CHEBI:37565"/>
    </ligand>
</feature>
<dbReference type="EMBL" id="MHKK01000014">
    <property type="protein sequence ID" value="OGY90253.1"/>
    <property type="molecule type" value="Genomic_DNA"/>
</dbReference>
<feature type="binding site" evidence="4">
    <location>
        <position position="192"/>
    </location>
    <ligand>
        <name>GTP</name>
        <dbReference type="ChEBI" id="CHEBI:37565"/>
    </ligand>
</feature>
<organism evidence="9 10">
    <name type="scientific">Candidatus Komeilibacteria bacterium RIFCSPHIGHO2_01_FULL_52_14</name>
    <dbReference type="NCBI Taxonomy" id="1798549"/>
    <lineage>
        <taxon>Bacteria</taxon>
        <taxon>Candidatus Komeiliibacteriota</taxon>
    </lineage>
</organism>
<dbReference type="Gene3D" id="3.30.1330.20">
    <property type="entry name" value="Tubulin/FtsZ, C-terminal domain"/>
    <property type="match status" value="1"/>
</dbReference>
<keyword evidence="3 4" id="KW-0342">GTP-binding</keyword>
<dbReference type="InterPro" id="IPR036525">
    <property type="entry name" value="Tubulin/FtsZ_GTPase_sf"/>
</dbReference>
<keyword evidence="4 9" id="KW-0132">Cell division</keyword>
<dbReference type="CDD" id="cd02201">
    <property type="entry name" value="FtsZ_type1"/>
    <property type="match status" value="1"/>
</dbReference>
<dbReference type="GO" id="GO:0003924">
    <property type="term" value="F:GTPase activity"/>
    <property type="evidence" value="ECO:0007669"/>
    <property type="project" value="UniProtKB-UniRule"/>
</dbReference>
<dbReference type="GO" id="GO:0000917">
    <property type="term" value="P:division septum assembly"/>
    <property type="evidence" value="ECO:0007669"/>
    <property type="project" value="UniProtKB-KW"/>
</dbReference>
<keyword evidence="2 4" id="KW-0547">Nucleotide-binding</keyword>
<evidence type="ECO:0000256" key="1">
    <source>
        <dbReference type="ARBA" id="ARBA00009690"/>
    </source>
</evidence>
<comment type="subunit">
    <text evidence="4">Homodimer. Polymerizes to form a dynamic ring structure in a strictly GTP-dependent manner. Interacts directly with several other division proteins.</text>
</comment>
<feature type="binding site" evidence="4">
    <location>
        <position position="144"/>
    </location>
    <ligand>
        <name>GTP</name>
        <dbReference type="ChEBI" id="CHEBI:37565"/>
    </ligand>
</feature>
<gene>
    <name evidence="4" type="primary">ftsZ</name>
    <name evidence="9" type="ORF">A2677_02490</name>
</gene>
<evidence type="ECO:0000259" key="7">
    <source>
        <dbReference type="SMART" id="SM00864"/>
    </source>
</evidence>
<keyword evidence="4" id="KW-0131">Cell cycle</keyword>
<feature type="binding site" evidence="4">
    <location>
        <position position="148"/>
    </location>
    <ligand>
        <name>GTP</name>
        <dbReference type="ChEBI" id="CHEBI:37565"/>
    </ligand>
</feature>
<feature type="compositionally biased region" description="Basic and acidic residues" evidence="6">
    <location>
        <begin position="358"/>
        <end position="374"/>
    </location>
</feature>
<evidence type="ECO:0000256" key="6">
    <source>
        <dbReference type="SAM" id="MobiDB-lite"/>
    </source>
</evidence>
<evidence type="ECO:0000256" key="5">
    <source>
        <dbReference type="NCBIfam" id="TIGR00065"/>
    </source>
</evidence>
<comment type="similarity">
    <text evidence="1 4">Belongs to the FtsZ family.</text>
</comment>
<sequence>MARRTTFEVKPAIESIAKIKVVGVGGSGGAAINRMLARKIRSIEFIAMNTDLQALQQSLADVKLQIGKETTRGLGAGMNPDLGARSAEENADEIRKMIGDADMVFLTCGLGGGTGSGAVPVIADIAREAGALTVAVVTKPFKFEGAQRRRIAEDAYERLIDKVDTIITIPNDRLLQIVDKKTSLLEAFAVVDDVLNQGVIGISELITIPGMINVDFADVKAIMNGAGSALMGIGVASGEDRAVMAARAAVESPLLEVSIEGARGVLFVVTAGPSLTMHEVNAAAEVITASADPEAKIIFGTVIDERMGDELKATVIATGFRSFSEKGKEKRLQQEPRNEQFRQQATETPSVHRSVFFKPKESVPDTTSEPHDELDIPTFIRNQMKKR</sequence>
<comment type="caution">
    <text evidence="9">The sequence shown here is derived from an EMBL/GenBank/DDBJ whole genome shotgun (WGS) entry which is preliminary data.</text>
</comment>
<comment type="function">
    <text evidence="4">Essential cell division protein that forms a contractile ring structure (Z ring) at the future cell division site. The regulation of the ring assembly controls the timing and the location of cell division. One of the functions of the FtsZ ring is to recruit other cell division proteins to the septum to produce a new cell wall between the dividing cells. Binds GTP and shows GTPase activity.</text>
</comment>
<keyword evidence="4" id="KW-0963">Cytoplasm</keyword>
<feature type="compositionally biased region" description="Polar residues" evidence="6">
    <location>
        <begin position="341"/>
        <end position="351"/>
    </location>
</feature>
<dbReference type="PRINTS" id="PR00423">
    <property type="entry name" value="CELLDVISFTSZ"/>
</dbReference>
<name>A0A1G2BM71_9BACT</name>
<dbReference type="InterPro" id="IPR024757">
    <property type="entry name" value="FtsZ_C"/>
</dbReference>
<evidence type="ECO:0000313" key="9">
    <source>
        <dbReference type="EMBL" id="OGY90253.1"/>
    </source>
</evidence>
<dbReference type="HAMAP" id="MF_00909">
    <property type="entry name" value="FtsZ"/>
    <property type="match status" value="1"/>
</dbReference>
<evidence type="ECO:0000259" key="8">
    <source>
        <dbReference type="SMART" id="SM00865"/>
    </source>
</evidence>
<dbReference type="SUPFAM" id="SSF52490">
    <property type="entry name" value="Tubulin nucleotide-binding domain-like"/>
    <property type="match status" value="1"/>
</dbReference>
<dbReference type="PROSITE" id="PS00227">
    <property type="entry name" value="TUBULIN"/>
    <property type="match status" value="1"/>
</dbReference>
<dbReference type="InterPro" id="IPR037103">
    <property type="entry name" value="Tubulin/FtsZ-like_C"/>
</dbReference>
<evidence type="ECO:0000313" key="10">
    <source>
        <dbReference type="Proteomes" id="UP000177817"/>
    </source>
</evidence>
<dbReference type="GO" id="GO:0051258">
    <property type="term" value="P:protein polymerization"/>
    <property type="evidence" value="ECO:0007669"/>
    <property type="project" value="UniProtKB-UniRule"/>
</dbReference>
<proteinExistence type="inferred from homology"/>
<dbReference type="SMART" id="SM00865">
    <property type="entry name" value="Tubulin_C"/>
    <property type="match status" value="1"/>
</dbReference>
<evidence type="ECO:0000256" key="2">
    <source>
        <dbReference type="ARBA" id="ARBA00022741"/>
    </source>
</evidence>
<reference evidence="9 10" key="1">
    <citation type="journal article" date="2016" name="Nat. Commun.">
        <title>Thousands of microbial genomes shed light on interconnected biogeochemical processes in an aquifer system.</title>
        <authorList>
            <person name="Anantharaman K."/>
            <person name="Brown C.T."/>
            <person name="Hug L.A."/>
            <person name="Sharon I."/>
            <person name="Castelle C.J."/>
            <person name="Probst A.J."/>
            <person name="Thomas B.C."/>
            <person name="Singh A."/>
            <person name="Wilkins M.J."/>
            <person name="Karaoz U."/>
            <person name="Brodie E.L."/>
            <person name="Williams K.H."/>
            <person name="Hubbard S.S."/>
            <person name="Banfield J.F."/>
        </authorList>
    </citation>
    <scope>NUCLEOTIDE SEQUENCE [LARGE SCALE GENOMIC DNA]</scope>
</reference>
<dbReference type="Pfam" id="PF12327">
    <property type="entry name" value="FtsZ_C"/>
    <property type="match status" value="1"/>
</dbReference>
<feature type="region of interest" description="Disordered" evidence="6">
    <location>
        <begin position="326"/>
        <end position="387"/>
    </location>
</feature>
<dbReference type="PANTHER" id="PTHR30314:SF3">
    <property type="entry name" value="MITOCHONDRIAL DIVISION PROTEIN FSZA"/>
    <property type="match status" value="1"/>
</dbReference>
<dbReference type="GO" id="GO:0005525">
    <property type="term" value="F:GTP binding"/>
    <property type="evidence" value="ECO:0007669"/>
    <property type="project" value="UniProtKB-UniRule"/>
</dbReference>
<dbReference type="GO" id="GO:0005874">
    <property type="term" value="C:microtubule"/>
    <property type="evidence" value="ECO:0007669"/>
    <property type="project" value="InterPro"/>
</dbReference>
<dbReference type="GO" id="GO:0032153">
    <property type="term" value="C:cell division site"/>
    <property type="evidence" value="ECO:0007669"/>
    <property type="project" value="UniProtKB-UniRule"/>
</dbReference>
<dbReference type="Pfam" id="PF00091">
    <property type="entry name" value="Tubulin"/>
    <property type="match status" value="1"/>
</dbReference>
<dbReference type="GO" id="GO:0043093">
    <property type="term" value="P:FtsZ-dependent cytokinesis"/>
    <property type="evidence" value="ECO:0007669"/>
    <property type="project" value="UniProtKB-UniRule"/>
</dbReference>
<comment type="subcellular location">
    <subcellularLocation>
        <location evidence="4">Cytoplasm</location>
    </subcellularLocation>
    <text evidence="4">Assembles at midcell at the inner surface of the cytoplasmic membrane.</text>
</comment>
<evidence type="ECO:0000256" key="4">
    <source>
        <dbReference type="HAMAP-Rule" id="MF_00909"/>
    </source>
</evidence>
<dbReference type="NCBIfam" id="TIGR00065">
    <property type="entry name" value="ftsZ"/>
    <property type="match status" value="1"/>
</dbReference>
<feature type="domain" description="Tubulin/FtsZ 2-layer sandwich" evidence="8">
    <location>
        <begin position="212"/>
        <end position="329"/>
    </location>
</feature>
<dbReference type="InterPro" id="IPR003008">
    <property type="entry name" value="Tubulin_FtsZ_GTPase"/>
</dbReference>
<feature type="compositionally biased region" description="Basic and acidic residues" evidence="6">
    <location>
        <begin position="326"/>
        <end position="340"/>
    </location>
</feature>
<dbReference type="GO" id="GO:0005737">
    <property type="term" value="C:cytoplasm"/>
    <property type="evidence" value="ECO:0007669"/>
    <property type="project" value="UniProtKB-SubCell"/>
</dbReference>